<dbReference type="Proteomes" id="UP001172708">
    <property type="component" value="Unassembled WGS sequence"/>
</dbReference>
<comment type="subcellular location">
    <subcellularLocation>
        <location evidence="1">Cell membrane</location>
        <topology evidence="1">Multi-pass membrane protein</topology>
    </subcellularLocation>
</comment>
<evidence type="ECO:0000313" key="12">
    <source>
        <dbReference type="Proteomes" id="UP001172708"/>
    </source>
</evidence>
<dbReference type="PANTHER" id="PTHR13285">
    <property type="entry name" value="ACYLTRANSFERASE"/>
    <property type="match status" value="1"/>
</dbReference>
<keyword evidence="7 9" id="KW-0472">Membrane</keyword>
<protein>
    <submittedName>
        <fullName evidence="11">MBOAT family O-acyltransferase</fullName>
        <ecNumber evidence="11">2.3.-.-</ecNumber>
    </submittedName>
</protein>
<keyword evidence="5 10" id="KW-0812">Transmembrane</keyword>
<feature type="transmembrane region" description="Helical" evidence="10">
    <location>
        <begin position="114"/>
        <end position="133"/>
    </location>
</feature>
<keyword evidence="12" id="KW-1185">Reference proteome</keyword>
<comment type="similarity">
    <text evidence="2 9">Belongs to the membrane-bound acyltransferase family.</text>
</comment>
<dbReference type="InterPro" id="IPR051085">
    <property type="entry name" value="MB_O-acyltransferase"/>
</dbReference>
<evidence type="ECO:0000256" key="9">
    <source>
        <dbReference type="PIRNR" id="PIRNR016636"/>
    </source>
</evidence>
<dbReference type="RefSeq" id="WP_301142843.1">
    <property type="nucleotide sequence ID" value="NZ_JAUHQA010000001.1"/>
</dbReference>
<feature type="transmembrane region" description="Helical" evidence="10">
    <location>
        <begin position="453"/>
        <end position="481"/>
    </location>
</feature>
<dbReference type="Pfam" id="PF03062">
    <property type="entry name" value="MBOAT"/>
    <property type="match status" value="1"/>
</dbReference>
<organism evidence="11 12">
    <name type="scientific">Demequina muriae</name>
    <dbReference type="NCBI Taxonomy" id="3051664"/>
    <lineage>
        <taxon>Bacteria</taxon>
        <taxon>Bacillati</taxon>
        <taxon>Actinomycetota</taxon>
        <taxon>Actinomycetes</taxon>
        <taxon>Micrococcales</taxon>
        <taxon>Demequinaceae</taxon>
        <taxon>Demequina</taxon>
    </lineage>
</organism>
<keyword evidence="3 9" id="KW-1003">Cell membrane</keyword>
<keyword evidence="6 10" id="KW-1133">Transmembrane helix</keyword>
<feature type="transmembrane region" description="Helical" evidence="10">
    <location>
        <begin position="74"/>
        <end position="94"/>
    </location>
</feature>
<feature type="transmembrane region" description="Helical" evidence="10">
    <location>
        <begin position="349"/>
        <end position="369"/>
    </location>
</feature>
<evidence type="ECO:0000256" key="6">
    <source>
        <dbReference type="ARBA" id="ARBA00022989"/>
    </source>
</evidence>
<dbReference type="InterPro" id="IPR028362">
    <property type="entry name" value="AlgI"/>
</dbReference>
<dbReference type="InterPro" id="IPR004299">
    <property type="entry name" value="MBOAT_fam"/>
</dbReference>
<evidence type="ECO:0000256" key="8">
    <source>
        <dbReference type="ARBA" id="ARBA00023315"/>
    </source>
</evidence>
<evidence type="ECO:0000256" key="2">
    <source>
        <dbReference type="ARBA" id="ARBA00010323"/>
    </source>
</evidence>
<evidence type="ECO:0000256" key="10">
    <source>
        <dbReference type="SAM" id="Phobius"/>
    </source>
</evidence>
<dbReference type="InterPro" id="IPR024194">
    <property type="entry name" value="Ac/AlaTfrase_AlgI/DltB"/>
</dbReference>
<dbReference type="PIRSF" id="PIRSF500217">
    <property type="entry name" value="AlgI"/>
    <property type="match status" value="1"/>
</dbReference>
<dbReference type="EC" id="2.3.-.-" evidence="11"/>
<name>A0ABT8GIL4_9MICO</name>
<accession>A0ABT8GIL4</accession>
<evidence type="ECO:0000256" key="1">
    <source>
        <dbReference type="ARBA" id="ARBA00004651"/>
    </source>
</evidence>
<evidence type="ECO:0000313" key="11">
    <source>
        <dbReference type="EMBL" id="MDN4481271.1"/>
    </source>
</evidence>
<dbReference type="GO" id="GO:0016746">
    <property type="term" value="F:acyltransferase activity"/>
    <property type="evidence" value="ECO:0007669"/>
    <property type="project" value="UniProtKB-KW"/>
</dbReference>
<keyword evidence="4 9" id="KW-0808">Transferase</keyword>
<gene>
    <name evidence="11" type="ORF">QQX02_10075</name>
</gene>
<feature type="transmembrane region" description="Helical" evidence="10">
    <location>
        <begin position="304"/>
        <end position="329"/>
    </location>
</feature>
<dbReference type="EMBL" id="JAUHQA010000001">
    <property type="protein sequence ID" value="MDN4481271.1"/>
    <property type="molecule type" value="Genomic_DNA"/>
</dbReference>
<dbReference type="PIRSF" id="PIRSF016636">
    <property type="entry name" value="AlgI_DltB"/>
    <property type="match status" value="1"/>
</dbReference>
<evidence type="ECO:0000256" key="7">
    <source>
        <dbReference type="ARBA" id="ARBA00023136"/>
    </source>
</evidence>
<comment type="caution">
    <text evidence="11">The sequence shown here is derived from an EMBL/GenBank/DDBJ whole genome shotgun (WGS) entry which is preliminary data.</text>
</comment>
<feature type="transmembrane region" description="Helical" evidence="10">
    <location>
        <begin position="42"/>
        <end position="62"/>
    </location>
</feature>
<evidence type="ECO:0000256" key="3">
    <source>
        <dbReference type="ARBA" id="ARBA00022475"/>
    </source>
</evidence>
<sequence>MVFTSIVFVFLFLPIAMALFYVFPARWRTIPLLVTSAVFYAWGEPVLVLLILGTGMVTYYLGKVLLRAQGVARKWWLTVGIVVISIPLVVFKYLEFVLDSLGLERVSADVNLPLPIGVSFYTFMSISYLVDIYRRRDDGAPGLLDFSGFLAMYPHLVAGPIVRWAHIGPQLANPKFDPGLFTYGAIRVATGLAKKAVLADSIAPIVDSLFASGHPTSVGAAWLAVILYSLQIYLDFSAYSDIAIGLAAMMGVRFHENFRYPYLARSAREFWQRWHISLGSWFRDYVYIPLGGSRVSPLKVWRNLFVVWALTGLWHGAAWTFVLWGLYYGVLIGIERFAIGKPLERLPRWLQHVYGVLVAMLGWVLFRAVDVGQAMAYYRSLFGAGGVPLWDAHATLALQRGAGLAIVSIALAAGAAKWLMDRVRSQIALPDDDESLTSLAETRAARVLSTRAAIGWSVVVVACMLIATAYMVSLTYAPFIYFRF</sequence>
<reference evidence="11" key="1">
    <citation type="submission" date="2023-06" db="EMBL/GenBank/DDBJ databases">
        <title>Egi l300058.</title>
        <authorList>
            <person name="Gao L."/>
            <person name="Fang B.-Z."/>
            <person name="Li W.-J."/>
        </authorList>
    </citation>
    <scope>NUCLEOTIDE SEQUENCE</scope>
    <source>
        <strain evidence="11">EGI L300058</strain>
    </source>
</reference>
<evidence type="ECO:0000256" key="5">
    <source>
        <dbReference type="ARBA" id="ARBA00022692"/>
    </source>
</evidence>
<evidence type="ECO:0000256" key="4">
    <source>
        <dbReference type="ARBA" id="ARBA00022679"/>
    </source>
</evidence>
<keyword evidence="8 9" id="KW-0012">Acyltransferase</keyword>
<proteinExistence type="inferred from homology"/>
<dbReference type="PANTHER" id="PTHR13285:SF23">
    <property type="entry name" value="TEICHOIC ACID D-ALANYLTRANSFERASE"/>
    <property type="match status" value="1"/>
</dbReference>